<dbReference type="Pfam" id="PF07009">
    <property type="entry name" value="NusG_II"/>
    <property type="match status" value="1"/>
</dbReference>
<dbReference type="InterPro" id="IPR038690">
    <property type="entry name" value="NusG_2_sf"/>
</dbReference>
<dbReference type="Proteomes" id="UP001597399">
    <property type="component" value="Unassembled WGS sequence"/>
</dbReference>
<proteinExistence type="predicted"/>
<keyword evidence="1" id="KW-0472">Membrane</keyword>
<organism evidence="2 3">
    <name type="scientific">Sporolactobacillus shoreicorticis</name>
    <dbReference type="NCBI Taxonomy" id="1923877"/>
    <lineage>
        <taxon>Bacteria</taxon>
        <taxon>Bacillati</taxon>
        <taxon>Bacillota</taxon>
        <taxon>Bacilli</taxon>
        <taxon>Bacillales</taxon>
        <taxon>Sporolactobacillaceae</taxon>
        <taxon>Sporolactobacillus</taxon>
    </lineage>
</organism>
<dbReference type="EMBL" id="JBHUMQ010000023">
    <property type="protein sequence ID" value="MFD2693864.1"/>
    <property type="molecule type" value="Genomic_DNA"/>
</dbReference>
<keyword evidence="3" id="KW-1185">Reference proteome</keyword>
<feature type="transmembrane region" description="Helical" evidence="1">
    <location>
        <begin position="12"/>
        <end position="33"/>
    </location>
</feature>
<gene>
    <name evidence="2" type="ORF">ACFSUE_09540</name>
</gene>
<name>A0ABW5S2F6_9BACL</name>
<sequence length="139" mass="15454">MGNCLKMIKRWDIIIVTILVLISFLPFTIFSAVQAKNDRDPDRVNIAVISVNNKVVKRIVLTGSVKTRQFDVHMLGGDCNTIEVKNDQIRVKSADCPDQNCVLTGFISKPGQTIVCLPHRLVIEIKSNHAPSQEIIVSS</sequence>
<evidence type="ECO:0000256" key="1">
    <source>
        <dbReference type="SAM" id="Phobius"/>
    </source>
</evidence>
<evidence type="ECO:0000313" key="3">
    <source>
        <dbReference type="Proteomes" id="UP001597399"/>
    </source>
</evidence>
<dbReference type="CDD" id="cd09911">
    <property type="entry name" value="Lin0431_like"/>
    <property type="match status" value="1"/>
</dbReference>
<dbReference type="Gene3D" id="2.60.320.10">
    <property type="entry name" value="N-utilization substance G protein NusG, insert domain"/>
    <property type="match status" value="1"/>
</dbReference>
<dbReference type="RefSeq" id="WP_253061270.1">
    <property type="nucleotide sequence ID" value="NZ_JAMXWM010000008.1"/>
</dbReference>
<accession>A0ABW5S2F6</accession>
<protein>
    <submittedName>
        <fullName evidence="2">NusG domain II-containing protein</fullName>
    </submittedName>
</protein>
<keyword evidence="1" id="KW-0812">Transmembrane</keyword>
<comment type="caution">
    <text evidence="2">The sequence shown here is derived from an EMBL/GenBank/DDBJ whole genome shotgun (WGS) entry which is preliminary data.</text>
</comment>
<reference evidence="3" key="1">
    <citation type="journal article" date="2019" name="Int. J. Syst. Evol. Microbiol.">
        <title>The Global Catalogue of Microorganisms (GCM) 10K type strain sequencing project: providing services to taxonomists for standard genome sequencing and annotation.</title>
        <authorList>
            <consortium name="The Broad Institute Genomics Platform"/>
            <consortium name="The Broad Institute Genome Sequencing Center for Infectious Disease"/>
            <person name="Wu L."/>
            <person name="Ma J."/>
        </authorList>
    </citation>
    <scope>NUCLEOTIDE SEQUENCE [LARGE SCALE GENOMIC DNA]</scope>
    <source>
        <strain evidence="3">TISTR 2466</strain>
    </source>
</reference>
<keyword evidence="1" id="KW-1133">Transmembrane helix</keyword>
<evidence type="ECO:0000313" key="2">
    <source>
        <dbReference type="EMBL" id="MFD2693864.1"/>
    </source>
</evidence>